<accession>A0A6M3LGN0</accession>
<organism evidence="1">
    <name type="scientific">viral metagenome</name>
    <dbReference type="NCBI Taxonomy" id="1070528"/>
    <lineage>
        <taxon>unclassified sequences</taxon>
        <taxon>metagenomes</taxon>
        <taxon>organismal metagenomes</taxon>
    </lineage>
</organism>
<reference evidence="1" key="1">
    <citation type="submission" date="2020-03" db="EMBL/GenBank/DDBJ databases">
        <title>The deep terrestrial virosphere.</title>
        <authorList>
            <person name="Holmfeldt K."/>
            <person name="Nilsson E."/>
            <person name="Simone D."/>
            <person name="Lopez-Fernandez M."/>
            <person name="Wu X."/>
            <person name="de Brujin I."/>
            <person name="Lundin D."/>
            <person name="Andersson A."/>
            <person name="Bertilsson S."/>
            <person name="Dopson M."/>
        </authorList>
    </citation>
    <scope>NUCLEOTIDE SEQUENCE</scope>
    <source>
        <strain evidence="1">MM415B04183</strain>
    </source>
</reference>
<name>A0A6M3LGN0_9ZZZZ</name>
<dbReference type="EMBL" id="MT143160">
    <property type="protein sequence ID" value="QJA93573.1"/>
    <property type="molecule type" value="Genomic_DNA"/>
</dbReference>
<evidence type="ECO:0000313" key="1">
    <source>
        <dbReference type="EMBL" id="QJA93573.1"/>
    </source>
</evidence>
<protein>
    <submittedName>
        <fullName evidence="1">Uncharacterized protein</fullName>
    </submittedName>
</protein>
<proteinExistence type="predicted"/>
<sequence>MQLELNRTKMRMLSSEQSEITGVSNISQRGNRVIVMYTNSTYDEGTLESDINSWNIGELIKVIQAQCIGKELKW</sequence>
<gene>
    <name evidence="1" type="ORF">MM415B04183_0006</name>
</gene>
<dbReference type="AlphaFoldDB" id="A0A6M3LGN0"/>